<accession>A0A034VDM5</accession>
<feature type="region of interest" description="Disordered" evidence="1">
    <location>
        <begin position="117"/>
        <end position="137"/>
    </location>
</feature>
<dbReference type="EMBL" id="GAKP01019302">
    <property type="protein sequence ID" value="JAC39650.1"/>
    <property type="molecule type" value="Transcribed_RNA"/>
</dbReference>
<feature type="compositionally biased region" description="Basic and acidic residues" evidence="1">
    <location>
        <begin position="438"/>
        <end position="453"/>
    </location>
</feature>
<protein>
    <submittedName>
        <fullName evidence="2">Uncharacterized protein</fullName>
    </submittedName>
</protein>
<sequence>MAGIQLTGADEHMSPAFMSGATPTATVEEINVPVFIDEYLQQPAATHTEAATNINNYSQISSNSSNSSSNSSNICHSISSGNGSNANNNIINGNGFVDFEFDIDMFLDGSDAETYNYGNSNNNNKNNNSSTTSMSNNTLNNNGNDMADFDDTFLSFFNNTNNNNYIINNNSNANNNQWQQPINIKYENSENLSEFDLSNDLLLSTDISTAIDDLKSFECSEQAININGLDLGNLLNNSQDPMLPCTSSTPSNSQQLSVNRLEPIVPKIEERDEIPCDDDNMLVEIEDMNIVPPIIIPSLSSLPSNSSRMQQKRLKLHLPSAHIADPLSTPTVLGGIADLQVEQMAIGSTNYGETTIDDIVEVLQDPSSHPLIYNEEDLPPTPRSYTSTSTYTNEYTPSSPSPSNISSNQQMSSNKKKRGRPAKERSDQPDLSTLLKMSEAERKKLMDRAKNNEASRVSRRKNKLREEREIRLENELLEANNLRQAELKKLNKIKDKLKRALKRGLSNTRPRSFK</sequence>
<proteinExistence type="predicted"/>
<name>A0A034VDM5_BACDO</name>
<dbReference type="AlphaFoldDB" id="A0A034VDM5"/>
<dbReference type="OrthoDB" id="6624782at2759"/>
<dbReference type="EMBL" id="GAKP01019304">
    <property type="protein sequence ID" value="JAC39648.1"/>
    <property type="molecule type" value="Transcribed_RNA"/>
</dbReference>
<evidence type="ECO:0000256" key="1">
    <source>
        <dbReference type="SAM" id="MobiDB-lite"/>
    </source>
</evidence>
<organism evidence="2">
    <name type="scientific">Bactrocera dorsalis</name>
    <name type="common">Oriental fruit fly</name>
    <name type="synonym">Dacus dorsalis</name>
    <dbReference type="NCBI Taxonomy" id="27457"/>
    <lineage>
        <taxon>Eukaryota</taxon>
        <taxon>Metazoa</taxon>
        <taxon>Ecdysozoa</taxon>
        <taxon>Arthropoda</taxon>
        <taxon>Hexapoda</taxon>
        <taxon>Insecta</taxon>
        <taxon>Pterygota</taxon>
        <taxon>Neoptera</taxon>
        <taxon>Endopterygota</taxon>
        <taxon>Diptera</taxon>
        <taxon>Brachycera</taxon>
        <taxon>Muscomorpha</taxon>
        <taxon>Tephritoidea</taxon>
        <taxon>Tephritidae</taxon>
        <taxon>Bactrocera</taxon>
        <taxon>Bactrocera</taxon>
    </lineage>
</organism>
<feature type="region of interest" description="Disordered" evidence="1">
    <location>
        <begin position="370"/>
        <end position="462"/>
    </location>
</feature>
<feature type="compositionally biased region" description="Low complexity" evidence="1">
    <location>
        <begin position="383"/>
        <end position="413"/>
    </location>
</feature>
<reference evidence="2" key="1">
    <citation type="journal article" date="2014" name="BMC Genomics">
        <title>Characterizing the developmental transcriptome of the oriental fruit fly, Bactrocera dorsalis (Diptera: Tephritidae) through comparative genomic analysis with Drosophila melanogaster utilizing modENCODE datasets.</title>
        <authorList>
            <person name="Geib S.M."/>
            <person name="Calla B."/>
            <person name="Hall B."/>
            <person name="Hou S."/>
            <person name="Manoukis N.C."/>
        </authorList>
    </citation>
    <scope>NUCLEOTIDE SEQUENCE</scope>
    <source>
        <strain evidence="2">Punador</strain>
    </source>
</reference>
<evidence type="ECO:0000313" key="2">
    <source>
        <dbReference type="EMBL" id="JAC39648.1"/>
    </source>
</evidence>